<dbReference type="InterPro" id="IPR019141">
    <property type="entry name" value="DUF2045"/>
</dbReference>
<evidence type="ECO:0000313" key="2">
    <source>
        <dbReference type="EMBL" id="TPP66075.1"/>
    </source>
</evidence>
<feature type="compositionally biased region" description="Polar residues" evidence="1">
    <location>
        <begin position="351"/>
        <end position="361"/>
    </location>
</feature>
<protein>
    <submittedName>
        <fullName evidence="2">Uncharacterized protein</fullName>
    </submittedName>
</protein>
<keyword evidence="3" id="KW-1185">Reference proteome</keyword>
<dbReference type="Pfam" id="PF09741">
    <property type="entry name" value="DUF2045"/>
    <property type="match status" value="1"/>
</dbReference>
<feature type="region of interest" description="Disordered" evidence="1">
    <location>
        <begin position="350"/>
        <end position="373"/>
    </location>
</feature>
<dbReference type="PANTHER" id="PTHR21477:SF13">
    <property type="entry name" value="KIAA0930"/>
    <property type="match status" value="1"/>
</dbReference>
<comment type="caution">
    <text evidence="2">The sequence shown here is derived from an EMBL/GenBank/DDBJ whole genome shotgun (WGS) entry which is preliminary data.</text>
</comment>
<sequence length="615" mass="68460">MVNINVSNSDGVCNNRELIDNSDNSHSARLTALLHDIMMERDRQTTRVFVPEAQDVELIFTPSWPVIFQTAFLNSGPFDSVNGPRDDLLFFVFKKPSLRSKVTLKVFRHNSCKLPDFNDPAIDWEETVYLNLLMQYLVYTVTVAVCTRTGPQELQILKKFSETVYASPNRHRMDSKGKSDEVVYPNLFFSVDNYDEVFSGCVVRDSECLCVELTAYDLSGQMRGVCFLGTIQYESLNKFYNSKSSTPIQRPEGFGLLSRQFGSMSGRGALCSFGTSAQQPSTVVKFMRMLGPQAQGLAEFAVCAVESDNSDDRIVFCRCGNRLGLFDAVCCVCGATESPAHRMFHDLTDHIQPNQPKSSSKVESELDSPVTQQPTQFSTLPSAFFDDWSNFNDCGIPELSSKTGTTASIQHIATLRSIPSSAKSAGASAETSPVRRWASTPASSRLQNRLDEPPGVSMVDGPRLLHLGHRPRHGSKVSEILDRFTRIGTTCERNGTTQTTLEQSSMPNVVRKCADVIVNPSEVPLNQQTVQQNSINNRALSINKENHSDSNDGCLFRSRESHRRSFGQAWSWFKERRRFASVGLNASLTFLSIPSAGIIMDILESKREPILKIAD</sequence>
<evidence type="ECO:0000256" key="1">
    <source>
        <dbReference type="SAM" id="MobiDB-lite"/>
    </source>
</evidence>
<accession>A0A504Z070</accession>
<name>A0A504Z070_FASGI</name>
<reference evidence="2 3" key="1">
    <citation type="submission" date="2019-04" db="EMBL/GenBank/DDBJ databases">
        <title>Annotation for the trematode Fasciola gigantica.</title>
        <authorList>
            <person name="Choi Y.-J."/>
        </authorList>
    </citation>
    <scope>NUCLEOTIDE SEQUENCE [LARGE SCALE GENOMIC DNA]</scope>
    <source>
        <strain evidence="2">Uganda_cow_1</strain>
    </source>
</reference>
<dbReference type="Proteomes" id="UP000316759">
    <property type="component" value="Unassembled WGS sequence"/>
</dbReference>
<organism evidence="2 3">
    <name type="scientific">Fasciola gigantica</name>
    <name type="common">Giant liver fluke</name>
    <dbReference type="NCBI Taxonomy" id="46835"/>
    <lineage>
        <taxon>Eukaryota</taxon>
        <taxon>Metazoa</taxon>
        <taxon>Spiralia</taxon>
        <taxon>Lophotrochozoa</taxon>
        <taxon>Platyhelminthes</taxon>
        <taxon>Trematoda</taxon>
        <taxon>Digenea</taxon>
        <taxon>Plagiorchiida</taxon>
        <taxon>Echinostomata</taxon>
        <taxon>Echinostomatoidea</taxon>
        <taxon>Fasciolidae</taxon>
        <taxon>Fasciola</taxon>
    </lineage>
</organism>
<proteinExistence type="predicted"/>
<dbReference type="AlphaFoldDB" id="A0A504Z070"/>
<feature type="region of interest" description="Disordered" evidence="1">
    <location>
        <begin position="420"/>
        <end position="456"/>
    </location>
</feature>
<dbReference type="OrthoDB" id="1906921at2759"/>
<dbReference type="EMBL" id="SUNJ01002315">
    <property type="protein sequence ID" value="TPP66075.1"/>
    <property type="molecule type" value="Genomic_DNA"/>
</dbReference>
<evidence type="ECO:0000313" key="3">
    <source>
        <dbReference type="Proteomes" id="UP000316759"/>
    </source>
</evidence>
<gene>
    <name evidence="2" type="ORF">FGIG_10487</name>
</gene>
<dbReference type="PANTHER" id="PTHR21477">
    <property type="entry name" value="ZGC:172139"/>
    <property type="match status" value="1"/>
</dbReference>